<evidence type="ECO:0008006" key="3">
    <source>
        <dbReference type="Google" id="ProtNLM"/>
    </source>
</evidence>
<gene>
    <name evidence="1" type="ORF">ANE_LOCUS18352</name>
</gene>
<reference evidence="1" key="1">
    <citation type="submission" date="2019-07" db="EMBL/GenBank/DDBJ databases">
        <authorList>
            <person name="Dittberner H."/>
        </authorList>
    </citation>
    <scope>NUCLEOTIDE SEQUENCE [LARGE SCALE GENOMIC DNA]</scope>
</reference>
<dbReference type="Proteomes" id="UP000489600">
    <property type="component" value="Unassembled WGS sequence"/>
</dbReference>
<sequence>MDPLSSQMTCVLRLDTQTSGWDKSIHKLFKGIRDVTYTIDATRGLAYISGKISPDIILRIRKAKKHAELIHMDYGHVPPPPLNPFENVPIGFNYQDPRSPPPMFQQPSPMSQYTYYRQNPYTEEPPVAYPYYYYPYYGPDVLYSPPPQLPTRDGVTGESQCRIL</sequence>
<keyword evidence="2" id="KW-1185">Reference proteome</keyword>
<proteinExistence type="predicted"/>
<comment type="caution">
    <text evidence="1">The sequence shown here is derived from an EMBL/GenBank/DDBJ whole genome shotgun (WGS) entry which is preliminary data.</text>
</comment>
<name>A0A565C2X5_9BRAS</name>
<dbReference type="OrthoDB" id="1110082at2759"/>
<accession>A0A565C2X5</accession>
<dbReference type="AlphaFoldDB" id="A0A565C2X5"/>
<dbReference type="EMBL" id="CABITT030000006">
    <property type="protein sequence ID" value="VVB07908.1"/>
    <property type="molecule type" value="Genomic_DNA"/>
</dbReference>
<protein>
    <recommendedName>
        <fullName evidence="3">HMA domain-containing protein</fullName>
    </recommendedName>
</protein>
<evidence type="ECO:0000313" key="1">
    <source>
        <dbReference type="EMBL" id="VVB07908.1"/>
    </source>
</evidence>
<organism evidence="1 2">
    <name type="scientific">Arabis nemorensis</name>
    <dbReference type="NCBI Taxonomy" id="586526"/>
    <lineage>
        <taxon>Eukaryota</taxon>
        <taxon>Viridiplantae</taxon>
        <taxon>Streptophyta</taxon>
        <taxon>Embryophyta</taxon>
        <taxon>Tracheophyta</taxon>
        <taxon>Spermatophyta</taxon>
        <taxon>Magnoliopsida</taxon>
        <taxon>eudicotyledons</taxon>
        <taxon>Gunneridae</taxon>
        <taxon>Pentapetalae</taxon>
        <taxon>rosids</taxon>
        <taxon>malvids</taxon>
        <taxon>Brassicales</taxon>
        <taxon>Brassicaceae</taxon>
        <taxon>Arabideae</taxon>
        <taxon>Arabis</taxon>
    </lineage>
</organism>
<evidence type="ECO:0000313" key="2">
    <source>
        <dbReference type="Proteomes" id="UP000489600"/>
    </source>
</evidence>